<feature type="transmembrane region" description="Helical" evidence="6">
    <location>
        <begin position="234"/>
        <end position="253"/>
    </location>
</feature>
<dbReference type="NCBIfam" id="TIGR02872">
    <property type="entry name" value="spore_ytvI"/>
    <property type="match status" value="1"/>
</dbReference>
<dbReference type="Pfam" id="PF01594">
    <property type="entry name" value="AI-2E_transport"/>
    <property type="match status" value="1"/>
</dbReference>
<dbReference type="InterPro" id="IPR002549">
    <property type="entry name" value="AI-2E-like"/>
</dbReference>
<dbReference type="OrthoDB" id="9774361at2"/>
<evidence type="ECO:0000256" key="6">
    <source>
        <dbReference type="SAM" id="Phobius"/>
    </source>
</evidence>
<keyword evidence="3 6" id="KW-0812">Transmembrane</keyword>
<dbReference type="eggNOG" id="COG0628">
    <property type="taxonomic scope" value="Bacteria"/>
</dbReference>
<evidence type="ECO:0000313" key="8">
    <source>
        <dbReference type="Proteomes" id="UP000029844"/>
    </source>
</evidence>
<feature type="transmembrane region" description="Helical" evidence="6">
    <location>
        <begin position="43"/>
        <end position="64"/>
    </location>
</feature>
<feature type="transmembrane region" description="Helical" evidence="6">
    <location>
        <begin position="333"/>
        <end position="355"/>
    </location>
</feature>
<evidence type="ECO:0000256" key="4">
    <source>
        <dbReference type="ARBA" id="ARBA00022989"/>
    </source>
</evidence>
<dbReference type="Proteomes" id="UP000029844">
    <property type="component" value="Unassembled WGS sequence"/>
</dbReference>
<organism evidence="7 8">
    <name type="scientific">Listeria booriae</name>
    <dbReference type="NCBI Taxonomy" id="1552123"/>
    <lineage>
        <taxon>Bacteria</taxon>
        <taxon>Bacillati</taxon>
        <taxon>Bacillota</taxon>
        <taxon>Bacilli</taxon>
        <taxon>Bacillales</taxon>
        <taxon>Listeriaceae</taxon>
        <taxon>Listeria</taxon>
    </lineage>
</organism>
<dbReference type="STRING" id="1552123.EP57_11775"/>
<feature type="transmembrane region" description="Helical" evidence="6">
    <location>
        <begin position="293"/>
        <end position="313"/>
    </location>
</feature>
<comment type="caution">
    <text evidence="7">The sequence shown here is derived from an EMBL/GenBank/DDBJ whole genome shotgun (WGS) entry which is preliminary data.</text>
</comment>
<comment type="subcellular location">
    <subcellularLocation>
        <location evidence="1">Membrane</location>
        <topology evidence="1">Multi-pass membrane protein</topology>
    </subcellularLocation>
</comment>
<dbReference type="EMBL" id="JNFA01000025">
    <property type="protein sequence ID" value="KGL39736.1"/>
    <property type="molecule type" value="Genomic_DNA"/>
</dbReference>
<evidence type="ECO:0008006" key="9">
    <source>
        <dbReference type="Google" id="ProtNLM"/>
    </source>
</evidence>
<gene>
    <name evidence="7" type="ORF">EP57_11775</name>
</gene>
<keyword evidence="4 6" id="KW-1133">Transmembrane helix</keyword>
<dbReference type="RefSeq" id="WP_036086894.1">
    <property type="nucleotide sequence ID" value="NZ_CBCSHQ010000010.1"/>
</dbReference>
<evidence type="ECO:0000256" key="3">
    <source>
        <dbReference type="ARBA" id="ARBA00022692"/>
    </source>
</evidence>
<evidence type="ECO:0000256" key="2">
    <source>
        <dbReference type="ARBA" id="ARBA00009773"/>
    </source>
</evidence>
<keyword evidence="8" id="KW-1185">Reference proteome</keyword>
<protein>
    <recommendedName>
        <fullName evidence="9">Sporulation integral membrane protein YtvI</fullName>
    </recommendedName>
</protein>
<accession>A0A099W4N2</accession>
<dbReference type="GO" id="GO:0055085">
    <property type="term" value="P:transmembrane transport"/>
    <property type="evidence" value="ECO:0007669"/>
    <property type="project" value="TreeGrafter"/>
</dbReference>
<evidence type="ECO:0000256" key="1">
    <source>
        <dbReference type="ARBA" id="ARBA00004141"/>
    </source>
</evidence>
<dbReference type="GeneID" id="58718033"/>
<dbReference type="PANTHER" id="PTHR21716:SF68">
    <property type="entry name" value="TRANSPORT PROTEIN YTVI-RELATED"/>
    <property type="match status" value="1"/>
</dbReference>
<comment type="similarity">
    <text evidence="2">Belongs to the autoinducer-2 exporter (AI-2E) (TC 2.A.86) family.</text>
</comment>
<keyword evidence="5 6" id="KW-0472">Membrane</keyword>
<dbReference type="AlphaFoldDB" id="A0A099W4N2"/>
<sequence length="370" mass="41948">MEAKPPVTKKHDLQKQKQFLIRFLYIASIVCIIFLALKYVLPLLYPFLIGFALAWMCMPLTRLLARKTGWRNRKAWGLMVMLIFYAIVSTLLIFGILELFHLLGSSVGNLPSYYQNDILPALQRIEDWGAEWIHNVAPELADQYLDVFHTIIAKAGAFVISLSGSIASWIANVTLSLPSMFIFFSFSMLFSFFIVWDFDKVGAFIRRQLPDRVNRVAHDVHQHFKTTTVEYIKAYLIIAGITCVELFIGLTILGVPNAIWIALGISVFDMLPVFGTGGIMIPWVLLTFINGDFSFAIELLILYTVITIIRNFIEPKILGTKLGLNPVVALFTMYVGLQLFGIIGLILAPIVTVIVKDFHDAGRFKLWKYE</sequence>
<feature type="transmembrane region" description="Helical" evidence="6">
    <location>
        <begin position="259"/>
        <end position="286"/>
    </location>
</feature>
<dbReference type="GO" id="GO:0016020">
    <property type="term" value="C:membrane"/>
    <property type="evidence" value="ECO:0007669"/>
    <property type="project" value="UniProtKB-SubCell"/>
</dbReference>
<reference evidence="7 8" key="1">
    <citation type="submission" date="2014-05" db="EMBL/GenBank/DDBJ databases">
        <title>Novel Listeriaceae from food processing environments.</title>
        <authorList>
            <person name="den Bakker H.C."/>
        </authorList>
    </citation>
    <scope>NUCLEOTIDE SEQUENCE [LARGE SCALE GENOMIC DNA]</scope>
    <source>
        <strain evidence="7 8">FSL A5-0281</strain>
    </source>
</reference>
<dbReference type="InterPro" id="IPR014227">
    <property type="entry name" value="YtvI-like"/>
</dbReference>
<evidence type="ECO:0000313" key="7">
    <source>
        <dbReference type="EMBL" id="KGL39736.1"/>
    </source>
</evidence>
<feature type="transmembrane region" description="Helical" evidence="6">
    <location>
        <begin position="19"/>
        <end position="37"/>
    </location>
</feature>
<name>A0A099W4N2_9LIST</name>
<evidence type="ECO:0000256" key="5">
    <source>
        <dbReference type="ARBA" id="ARBA00023136"/>
    </source>
</evidence>
<dbReference type="PANTHER" id="PTHR21716">
    <property type="entry name" value="TRANSMEMBRANE PROTEIN"/>
    <property type="match status" value="1"/>
</dbReference>
<feature type="transmembrane region" description="Helical" evidence="6">
    <location>
        <begin position="76"/>
        <end position="97"/>
    </location>
</feature>
<feature type="transmembrane region" description="Helical" evidence="6">
    <location>
        <begin position="177"/>
        <end position="198"/>
    </location>
</feature>
<proteinExistence type="inferred from homology"/>